<keyword evidence="5" id="KW-1185">Reference proteome</keyword>
<dbReference type="Proteomes" id="UP001217089">
    <property type="component" value="Unassembled WGS sequence"/>
</dbReference>
<dbReference type="Gene3D" id="3.40.50.300">
    <property type="entry name" value="P-loop containing nucleotide triphosphate hydrolases"/>
    <property type="match status" value="1"/>
</dbReference>
<dbReference type="Pfam" id="PF00685">
    <property type="entry name" value="Sulfotransfer_1"/>
    <property type="match status" value="1"/>
</dbReference>
<name>A0ABQ9EL07_TEGGR</name>
<dbReference type="SUPFAM" id="SSF52540">
    <property type="entry name" value="P-loop containing nucleoside triphosphate hydrolases"/>
    <property type="match status" value="1"/>
</dbReference>
<accession>A0ABQ9EL07</accession>
<dbReference type="InterPro" id="IPR027417">
    <property type="entry name" value="P-loop_NTPase"/>
</dbReference>
<gene>
    <name evidence="4" type="ORF">KUTeg_017855</name>
</gene>
<proteinExistence type="inferred from homology"/>
<dbReference type="InterPro" id="IPR000863">
    <property type="entry name" value="Sulfotransferase_dom"/>
</dbReference>
<evidence type="ECO:0000256" key="1">
    <source>
        <dbReference type="ARBA" id="ARBA00005771"/>
    </source>
</evidence>
<evidence type="ECO:0000259" key="3">
    <source>
        <dbReference type="Pfam" id="PF00685"/>
    </source>
</evidence>
<feature type="domain" description="Sulfotransferase" evidence="3">
    <location>
        <begin position="29"/>
        <end position="107"/>
    </location>
</feature>
<feature type="non-terminal residue" evidence="4">
    <location>
        <position position="153"/>
    </location>
</feature>
<dbReference type="PANTHER" id="PTHR11783">
    <property type="entry name" value="SULFOTRANSFERASE SULT"/>
    <property type="match status" value="1"/>
</dbReference>
<comment type="caution">
    <text evidence="4">The sequence shown here is derived from an EMBL/GenBank/DDBJ whole genome shotgun (WGS) entry which is preliminary data.</text>
</comment>
<evidence type="ECO:0000313" key="5">
    <source>
        <dbReference type="Proteomes" id="UP001217089"/>
    </source>
</evidence>
<evidence type="ECO:0000256" key="2">
    <source>
        <dbReference type="ARBA" id="ARBA00022679"/>
    </source>
</evidence>
<evidence type="ECO:0000313" key="4">
    <source>
        <dbReference type="EMBL" id="KAJ8304272.1"/>
    </source>
</evidence>
<organism evidence="4 5">
    <name type="scientific">Tegillarca granosa</name>
    <name type="common">Malaysian cockle</name>
    <name type="synonym">Anadara granosa</name>
    <dbReference type="NCBI Taxonomy" id="220873"/>
    <lineage>
        <taxon>Eukaryota</taxon>
        <taxon>Metazoa</taxon>
        <taxon>Spiralia</taxon>
        <taxon>Lophotrochozoa</taxon>
        <taxon>Mollusca</taxon>
        <taxon>Bivalvia</taxon>
        <taxon>Autobranchia</taxon>
        <taxon>Pteriomorphia</taxon>
        <taxon>Arcoida</taxon>
        <taxon>Arcoidea</taxon>
        <taxon>Arcidae</taxon>
        <taxon>Tegillarca</taxon>
    </lineage>
</organism>
<sequence>MGTHWTFEIVHMLQNGNTEYFKEMINVFDHMGIDRLEAIPSPRAIVGHVWFRHLPEDKSKCKIIYVNRNPKDVAVSLYSMYKKLNPKIMDYQGEWNDFLEMFISGNGIKCDNSLIIDIARKCDFKNMSEEKNKNIPDSMKVVFTTGKHSMYRK</sequence>
<comment type="similarity">
    <text evidence="1">Belongs to the sulfotransferase 1 family.</text>
</comment>
<dbReference type="EMBL" id="JARBDR010000903">
    <property type="protein sequence ID" value="KAJ8304272.1"/>
    <property type="molecule type" value="Genomic_DNA"/>
</dbReference>
<protein>
    <recommendedName>
        <fullName evidence="3">Sulfotransferase domain-containing protein</fullName>
    </recommendedName>
</protein>
<keyword evidence="2" id="KW-0808">Transferase</keyword>
<reference evidence="4 5" key="1">
    <citation type="submission" date="2022-12" db="EMBL/GenBank/DDBJ databases">
        <title>Chromosome-level genome of Tegillarca granosa.</title>
        <authorList>
            <person name="Kim J."/>
        </authorList>
    </citation>
    <scope>NUCLEOTIDE SEQUENCE [LARGE SCALE GENOMIC DNA]</scope>
    <source>
        <strain evidence="4">Teg-2019</strain>
        <tissue evidence="4">Adductor muscle</tissue>
    </source>
</reference>